<gene>
    <name evidence="1" type="ORF">GRX03_16210</name>
</gene>
<protein>
    <submittedName>
        <fullName evidence="1">Uncharacterized protein</fullName>
    </submittedName>
</protein>
<dbReference type="PROSITE" id="PS51257">
    <property type="entry name" value="PROKAR_LIPOPROTEIN"/>
    <property type="match status" value="1"/>
</dbReference>
<evidence type="ECO:0000313" key="2">
    <source>
        <dbReference type="Proteomes" id="UP000466535"/>
    </source>
</evidence>
<dbReference type="EMBL" id="WUUT01000009">
    <property type="protein sequence ID" value="MXR53138.1"/>
    <property type="molecule type" value="Genomic_DNA"/>
</dbReference>
<keyword evidence="2" id="KW-1185">Reference proteome</keyword>
<reference evidence="1 2" key="1">
    <citation type="submission" date="2019-12" db="EMBL/GenBank/DDBJ databases">
        <title>Isolation and characterization of three novel carbon monoxide-oxidizing members of Halobacteria from salione crusts and soils.</title>
        <authorList>
            <person name="Myers M.R."/>
            <person name="King G.M."/>
        </authorList>
    </citation>
    <scope>NUCLEOTIDE SEQUENCE [LARGE SCALE GENOMIC DNA]</scope>
    <source>
        <strain evidence="1 2">WSH3</strain>
    </source>
</reference>
<proteinExistence type="predicted"/>
<dbReference type="Proteomes" id="UP000466535">
    <property type="component" value="Unassembled WGS sequence"/>
</dbReference>
<evidence type="ECO:0000313" key="1">
    <source>
        <dbReference type="EMBL" id="MXR53138.1"/>
    </source>
</evidence>
<dbReference type="AlphaFoldDB" id="A0A6B0T4F1"/>
<name>A0A6B0T4F1_9EURY</name>
<dbReference type="OrthoDB" id="237998at2157"/>
<dbReference type="RefSeq" id="WP_159765492.1">
    <property type="nucleotide sequence ID" value="NZ_WUUT01000009.1"/>
</dbReference>
<organism evidence="1 2">
    <name type="scientific">Halovenus carboxidivorans</name>
    <dbReference type="NCBI Taxonomy" id="2692199"/>
    <lineage>
        <taxon>Archaea</taxon>
        <taxon>Methanobacteriati</taxon>
        <taxon>Methanobacteriota</taxon>
        <taxon>Stenosarchaea group</taxon>
        <taxon>Halobacteria</taxon>
        <taxon>Halobacteriales</taxon>
        <taxon>Haloarculaceae</taxon>
        <taxon>Halovenus</taxon>
    </lineage>
</organism>
<dbReference type="Pfam" id="PF24381">
    <property type="entry name" value="DUF7537"/>
    <property type="match status" value="1"/>
</dbReference>
<comment type="caution">
    <text evidence="1">The sequence shown here is derived from an EMBL/GenBank/DDBJ whole genome shotgun (WGS) entry which is preliminary data.</text>
</comment>
<sequence>MNLRSARKRTAIVALCGVLVLLAGCNGLSALGDDGASEGESGDGEGVATRLANVSETHAQYLRSAGNVTVTRTVRVSTEARDLTQTTRWRIDFESGRVYKAMEPLAGTPSETFRTANGTVYERLGSGTEQFVPPEQTDSLALEEAVGLSTALGPTVDRYERRGTRTVNGVDATVYVADEIDAAPRAYRENLSSADVRRYRSVVVVAPTGYVVNETAALTVDLDVGTRRIRETVRFSDPGRTTVERPEWVDEARRQARQPGPDDVVTRTYNATGDGGLVELNVTAEKGELDPAATVGPQISENPIYRNDLLNSVRVGSIARYYFLLDTVERVEVRIHYDQSQIAAENESKLRVAVRNDTDGWWDLLNTSVDERRNVVTATITDPEDLEKYQGKTMIAMRFETFVQRLRERSRR</sequence>
<accession>A0A6B0T4F1</accession>
<dbReference type="InterPro" id="IPR055959">
    <property type="entry name" value="DUF7537"/>
</dbReference>